<dbReference type="HOGENOM" id="CLU_1599245_0_0_5"/>
<keyword evidence="1" id="KW-0472">Membrane</keyword>
<dbReference type="EMBL" id="AGWX01000001">
    <property type="protein sequence ID" value="EKS41858.1"/>
    <property type="molecule type" value="Genomic_DNA"/>
</dbReference>
<sequence>MKEQSMSNDASAKFRLNNSELWGGLVGLALGIFVIWAGQKLKIGSINDPGSGFVLFYTGILMCLFAGTIILAAITEGGPSVASLWAGTRWTKPVVVIACLAGFSFLLQPLGFLLASIPLLLLLLRVIDPVRWTLAIPLAVLAPIGVWWVLKRALLIQLPAGMFNIG</sequence>
<evidence type="ECO:0000259" key="2">
    <source>
        <dbReference type="Pfam" id="PF07331"/>
    </source>
</evidence>
<dbReference type="InterPro" id="IPR009936">
    <property type="entry name" value="DUF1468"/>
</dbReference>
<dbReference type="eggNOG" id="ENOG50339M2">
    <property type="taxonomic scope" value="Bacteria"/>
</dbReference>
<keyword evidence="4" id="KW-1185">Reference proteome</keyword>
<dbReference type="AlphaFoldDB" id="K8PU30"/>
<gene>
    <name evidence="3" type="ORF">HMPREF9695_00950</name>
</gene>
<feature type="transmembrane region" description="Helical" evidence="1">
    <location>
        <begin position="94"/>
        <end position="124"/>
    </location>
</feature>
<evidence type="ECO:0000313" key="4">
    <source>
        <dbReference type="Proteomes" id="UP000001096"/>
    </source>
</evidence>
<dbReference type="Pfam" id="PF07331">
    <property type="entry name" value="TctB"/>
    <property type="match status" value="1"/>
</dbReference>
<feature type="transmembrane region" description="Helical" evidence="1">
    <location>
        <begin position="51"/>
        <end position="74"/>
    </location>
</feature>
<evidence type="ECO:0000313" key="3">
    <source>
        <dbReference type="EMBL" id="EKS41858.1"/>
    </source>
</evidence>
<reference evidence="3 4" key="1">
    <citation type="submission" date="2012-04" db="EMBL/GenBank/DDBJ databases">
        <title>The Genome Sequence of Afipia broomeae ATCC 49717.</title>
        <authorList>
            <consortium name="The Broad Institute Genome Sequencing Platform"/>
            <person name="Earl A."/>
            <person name="Ward D."/>
            <person name="Feldgarden M."/>
            <person name="Gevers D."/>
            <person name="Huys G."/>
            <person name="Walker B."/>
            <person name="Young S.K."/>
            <person name="Zeng Q."/>
            <person name="Gargeya S."/>
            <person name="Fitzgerald M."/>
            <person name="Haas B."/>
            <person name="Abouelleil A."/>
            <person name="Alvarado L."/>
            <person name="Arachchi H.M."/>
            <person name="Berlin A."/>
            <person name="Chapman S.B."/>
            <person name="Goldberg J."/>
            <person name="Griggs A."/>
            <person name="Gujja S."/>
            <person name="Hansen M."/>
            <person name="Howarth C."/>
            <person name="Imamovic A."/>
            <person name="Larimer J."/>
            <person name="McCowen C."/>
            <person name="Montmayeur A."/>
            <person name="Murphy C."/>
            <person name="Neiman D."/>
            <person name="Pearson M."/>
            <person name="Priest M."/>
            <person name="Roberts A."/>
            <person name="Saif S."/>
            <person name="Shea T."/>
            <person name="Sisk P."/>
            <person name="Sykes S."/>
            <person name="Wortman J."/>
            <person name="Nusbaum C."/>
            <person name="Birren B."/>
        </authorList>
    </citation>
    <scope>NUCLEOTIDE SEQUENCE [LARGE SCALE GENOMIC DNA]</scope>
    <source>
        <strain evidence="3 4">ATCC 49717</strain>
    </source>
</reference>
<feature type="transmembrane region" description="Helical" evidence="1">
    <location>
        <begin position="130"/>
        <end position="150"/>
    </location>
</feature>
<comment type="caution">
    <text evidence="3">The sequence shown here is derived from an EMBL/GenBank/DDBJ whole genome shotgun (WGS) entry which is preliminary data.</text>
</comment>
<name>K8PU30_9BRAD</name>
<protein>
    <recommendedName>
        <fullName evidence="2">DUF1468 domain-containing protein</fullName>
    </recommendedName>
</protein>
<accession>K8PU30</accession>
<dbReference type="Proteomes" id="UP000001096">
    <property type="component" value="Unassembled WGS sequence"/>
</dbReference>
<feature type="domain" description="DUF1468" evidence="2">
    <location>
        <begin position="22"/>
        <end position="159"/>
    </location>
</feature>
<feature type="transmembrane region" description="Helical" evidence="1">
    <location>
        <begin position="21"/>
        <end position="39"/>
    </location>
</feature>
<evidence type="ECO:0000256" key="1">
    <source>
        <dbReference type="SAM" id="Phobius"/>
    </source>
</evidence>
<proteinExistence type="predicted"/>
<keyword evidence="1" id="KW-1133">Transmembrane helix</keyword>
<dbReference type="PATRIC" id="fig|883078.3.peg.981"/>
<organism evidence="3 4">
    <name type="scientific">Afipia broomeae ATCC 49717</name>
    <dbReference type="NCBI Taxonomy" id="883078"/>
    <lineage>
        <taxon>Bacteria</taxon>
        <taxon>Pseudomonadati</taxon>
        <taxon>Pseudomonadota</taxon>
        <taxon>Alphaproteobacteria</taxon>
        <taxon>Hyphomicrobiales</taxon>
        <taxon>Nitrobacteraceae</taxon>
        <taxon>Afipia</taxon>
    </lineage>
</organism>
<keyword evidence="1" id="KW-0812">Transmembrane</keyword>